<feature type="region of interest" description="Disordered" evidence="1">
    <location>
        <begin position="1"/>
        <end position="24"/>
    </location>
</feature>
<dbReference type="EMBL" id="HBER01009803">
    <property type="protein sequence ID" value="CAD8529621.1"/>
    <property type="molecule type" value="Transcribed_RNA"/>
</dbReference>
<protein>
    <submittedName>
        <fullName evidence="2">Uncharacterized protein</fullName>
    </submittedName>
</protein>
<reference evidence="2" key="1">
    <citation type="submission" date="2021-01" db="EMBL/GenBank/DDBJ databases">
        <authorList>
            <person name="Corre E."/>
            <person name="Pelletier E."/>
            <person name="Niang G."/>
            <person name="Scheremetjew M."/>
            <person name="Finn R."/>
            <person name="Kale V."/>
            <person name="Holt S."/>
            <person name="Cochrane G."/>
            <person name="Meng A."/>
            <person name="Brown T."/>
            <person name="Cohen L."/>
        </authorList>
    </citation>
    <scope>NUCLEOTIDE SEQUENCE</scope>
    <source>
        <strain evidence="2">RCC1130</strain>
    </source>
</reference>
<evidence type="ECO:0000256" key="1">
    <source>
        <dbReference type="SAM" id="MobiDB-lite"/>
    </source>
</evidence>
<gene>
    <name evidence="2" type="ORF">CLEP1334_LOCUS4873</name>
</gene>
<proteinExistence type="predicted"/>
<sequence length="256" mass="28560">MTAVASATREASAGSEPEDSAEKRAAANLAMIAAERKRCRHRWPTEGTARLHLGAGTAREMLKYIRRPQNRDKRTHRLILRDPHTEAERVLGEDRLRPLLLCSDPQAVPSDSLCIDRQDWEAAQLCIPGFEALVHGAQRQLPETHVGARRLGPLHARVLNGSPAEQSAAAQTEPDLNRRRGKPADRMAIYTAVIKLSDGGVVSIRVLGHEEVDFEREAGTGLLHMSHLWHRRKHHERGVYLLIIHFGYFLDGVGTN</sequence>
<dbReference type="AlphaFoldDB" id="A0A7S0IS38"/>
<organism evidence="2">
    <name type="scientific">Calcidiscus leptoporus</name>
    <dbReference type="NCBI Taxonomy" id="127549"/>
    <lineage>
        <taxon>Eukaryota</taxon>
        <taxon>Haptista</taxon>
        <taxon>Haptophyta</taxon>
        <taxon>Prymnesiophyceae</taxon>
        <taxon>Coccolithales</taxon>
        <taxon>Calcidiscaceae</taxon>
        <taxon>Calcidiscus</taxon>
    </lineage>
</organism>
<feature type="region of interest" description="Disordered" evidence="1">
    <location>
        <begin position="162"/>
        <end position="181"/>
    </location>
</feature>
<evidence type="ECO:0000313" key="2">
    <source>
        <dbReference type="EMBL" id="CAD8529621.1"/>
    </source>
</evidence>
<accession>A0A7S0IS38</accession>
<name>A0A7S0IS38_9EUKA</name>